<keyword evidence="3" id="KW-1185">Reference proteome</keyword>
<dbReference type="SUPFAM" id="SSF55729">
    <property type="entry name" value="Acyl-CoA N-acyltransferases (Nat)"/>
    <property type="match status" value="1"/>
</dbReference>
<evidence type="ECO:0000313" key="3">
    <source>
        <dbReference type="Proteomes" id="UP000288547"/>
    </source>
</evidence>
<protein>
    <submittedName>
        <fullName evidence="2">GNAT family N-acetyltransferase</fullName>
    </submittedName>
</protein>
<comment type="caution">
    <text evidence="2">The sequence shown here is derived from an EMBL/GenBank/DDBJ whole genome shotgun (WGS) entry which is preliminary data.</text>
</comment>
<dbReference type="PROSITE" id="PS51186">
    <property type="entry name" value="GNAT"/>
    <property type="match status" value="1"/>
</dbReference>
<evidence type="ECO:0000259" key="1">
    <source>
        <dbReference type="PROSITE" id="PS51186"/>
    </source>
</evidence>
<dbReference type="AlphaFoldDB" id="A0A3S4DL18"/>
<dbReference type="Pfam" id="PF13302">
    <property type="entry name" value="Acetyltransf_3"/>
    <property type="match status" value="1"/>
</dbReference>
<keyword evidence="2" id="KW-0808">Transferase</keyword>
<organism evidence="2 3">
    <name type="scientific">Labedella phragmitis</name>
    <dbReference type="NCBI Taxonomy" id="2498849"/>
    <lineage>
        <taxon>Bacteria</taxon>
        <taxon>Bacillati</taxon>
        <taxon>Actinomycetota</taxon>
        <taxon>Actinomycetes</taxon>
        <taxon>Micrococcales</taxon>
        <taxon>Microbacteriaceae</taxon>
        <taxon>Labedella</taxon>
    </lineage>
</organism>
<dbReference type="GO" id="GO:0008999">
    <property type="term" value="F:protein-N-terminal-alanine acetyltransferase activity"/>
    <property type="evidence" value="ECO:0007669"/>
    <property type="project" value="TreeGrafter"/>
</dbReference>
<proteinExistence type="predicted"/>
<sequence>MLPDDLFRTVPALRTDRLDLVPLGPEHLEGTLALLSDPEALRLTGTRQSFSREAVIAWLGSLSAQHDRADWAVIRREDGAHIGEVVLNDVSPEDETTGFRIALSIEHAGKGYGTETTRAVVAFALEAGLHRVELEVYAFNPRAVRAYEKAGFVVEGRRRDALLWEGERVDAIMMAVVADG</sequence>
<dbReference type="InterPro" id="IPR051908">
    <property type="entry name" value="Ribosomal_N-acetyltransferase"/>
</dbReference>
<accession>A0A3S4DL18</accession>
<name>A0A3S4DL18_9MICO</name>
<reference evidence="2 3" key="1">
    <citation type="submission" date="2018-12" db="EMBL/GenBank/DDBJ databases">
        <authorList>
            <person name="Li F."/>
        </authorList>
    </citation>
    <scope>NUCLEOTIDE SEQUENCE [LARGE SCALE GENOMIC DNA]</scope>
    <source>
        <strain evidence="2 3">11W25H-1</strain>
    </source>
</reference>
<dbReference type="OrthoDB" id="9814648at2"/>
<gene>
    <name evidence="2" type="ORF">ELQ90_08955</name>
</gene>
<evidence type="ECO:0000313" key="2">
    <source>
        <dbReference type="EMBL" id="RWZ50943.1"/>
    </source>
</evidence>
<dbReference type="Proteomes" id="UP000288547">
    <property type="component" value="Unassembled WGS sequence"/>
</dbReference>
<dbReference type="InterPro" id="IPR000182">
    <property type="entry name" value="GNAT_dom"/>
</dbReference>
<dbReference type="Gene3D" id="3.40.630.30">
    <property type="match status" value="1"/>
</dbReference>
<dbReference type="InterPro" id="IPR016181">
    <property type="entry name" value="Acyl_CoA_acyltransferase"/>
</dbReference>
<dbReference type="RefSeq" id="WP_128494937.1">
    <property type="nucleotide sequence ID" value="NZ_RZNB01000003.1"/>
</dbReference>
<dbReference type="PANTHER" id="PTHR43441">
    <property type="entry name" value="RIBOSOMAL-PROTEIN-SERINE ACETYLTRANSFERASE"/>
    <property type="match status" value="1"/>
</dbReference>
<feature type="domain" description="N-acetyltransferase" evidence="1">
    <location>
        <begin position="18"/>
        <end position="179"/>
    </location>
</feature>
<dbReference type="PANTHER" id="PTHR43441:SF10">
    <property type="entry name" value="ACETYLTRANSFERASE"/>
    <property type="match status" value="1"/>
</dbReference>
<dbReference type="GO" id="GO:0005737">
    <property type="term" value="C:cytoplasm"/>
    <property type="evidence" value="ECO:0007669"/>
    <property type="project" value="TreeGrafter"/>
</dbReference>
<dbReference type="GO" id="GO:1990189">
    <property type="term" value="F:protein N-terminal-serine acetyltransferase activity"/>
    <property type="evidence" value="ECO:0007669"/>
    <property type="project" value="TreeGrafter"/>
</dbReference>
<dbReference type="EMBL" id="RZNB01000003">
    <property type="protein sequence ID" value="RWZ50943.1"/>
    <property type="molecule type" value="Genomic_DNA"/>
</dbReference>